<name>A0ABR6TFL9_9PSED</name>
<sequence>MNQSHNSLREMMKMVPTLNLVVGELSGGAPALFAGTEPIMRCRNTVVGAAYAELIVAALHSLEALTSHNIDLSLAGESNEANGAADLDQVTKLIRNVLSLQPELAPKSDLYTKLVRAAVEPFLRLTSIAPMLPQHSSKSGGTQIPEFLSWLSQNRGETEHLSLVELTGLATSWMRTNVQ</sequence>
<reference evidence="1 2" key="1">
    <citation type="submission" date="2020-04" db="EMBL/GenBank/DDBJ databases">
        <title>Pseudomonas crami sp. nov., a novel proteolytic bacterial species isolated from cream.</title>
        <authorList>
            <person name="Hofmann K."/>
            <person name="Woller A."/>
            <person name="Huptas C."/>
            <person name="Wenning M."/>
            <person name="Scherer S."/>
            <person name="Doll E.V."/>
        </authorList>
    </citation>
    <scope>NUCLEOTIDE SEQUENCE [LARGE SCALE GENOMIC DNA]</scope>
    <source>
        <strain evidence="1 2">WS 5096</strain>
    </source>
</reference>
<gene>
    <name evidence="1" type="ORF">HF209_26585</name>
</gene>
<dbReference type="EMBL" id="JAAXCZ010000018">
    <property type="protein sequence ID" value="MBC2384515.1"/>
    <property type="molecule type" value="Genomic_DNA"/>
</dbReference>
<keyword evidence="2" id="KW-1185">Reference proteome</keyword>
<comment type="caution">
    <text evidence="1">The sequence shown here is derived from an EMBL/GenBank/DDBJ whole genome shotgun (WGS) entry which is preliminary data.</text>
</comment>
<evidence type="ECO:0000313" key="1">
    <source>
        <dbReference type="EMBL" id="MBC2384515.1"/>
    </source>
</evidence>
<organism evidence="1 2">
    <name type="scientific">Pseudomonas cremoris</name>
    <dbReference type="NCBI Taxonomy" id="2724178"/>
    <lineage>
        <taxon>Bacteria</taxon>
        <taxon>Pseudomonadati</taxon>
        <taxon>Pseudomonadota</taxon>
        <taxon>Gammaproteobacteria</taxon>
        <taxon>Pseudomonadales</taxon>
        <taxon>Pseudomonadaceae</taxon>
        <taxon>Pseudomonas</taxon>
    </lineage>
</organism>
<protein>
    <submittedName>
        <fullName evidence="1">Uncharacterized protein</fullName>
    </submittedName>
</protein>
<evidence type="ECO:0000313" key="2">
    <source>
        <dbReference type="Proteomes" id="UP000534677"/>
    </source>
</evidence>
<proteinExistence type="predicted"/>
<dbReference type="RefSeq" id="WP_185710035.1">
    <property type="nucleotide sequence ID" value="NZ_JAAXCZ010000018.1"/>
</dbReference>
<dbReference type="Proteomes" id="UP000534677">
    <property type="component" value="Unassembled WGS sequence"/>
</dbReference>
<accession>A0ABR6TFL9</accession>